<gene>
    <name evidence="1" type="ORF">NLJ89_g7924</name>
</gene>
<organism evidence="1 2">
    <name type="scientific">Agrocybe chaxingu</name>
    <dbReference type="NCBI Taxonomy" id="84603"/>
    <lineage>
        <taxon>Eukaryota</taxon>
        <taxon>Fungi</taxon>
        <taxon>Dikarya</taxon>
        <taxon>Basidiomycota</taxon>
        <taxon>Agaricomycotina</taxon>
        <taxon>Agaricomycetes</taxon>
        <taxon>Agaricomycetidae</taxon>
        <taxon>Agaricales</taxon>
        <taxon>Agaricineae</taxon>
        <taxon>Strophariaceae</taxon>
        <taxon>Agrocybe</taxon>
    </lineage>
</organism>
<sequence>MTRDPSSRYWSPTHADWILYSLRSLSIPWSPPLFFCPTAASVFSSRSKHIVFAAHHGLCFIEDGNDFSRDLTCASVGLLCKTMKPIEQVIKDESIKKEDVDVAGQAETDIIEQRLIMHSRG</sequence>
<accession>A0A9W8MUK9</accession>
<evidence type="ECO:0000313" key="2">
    <source>
        <dbReference type="Proteomes" id="UP001148786"/>
    </source>
</evidence>
<keyword evidence="2" id="KW-1185">Reference proteome</keyword>
<dbReference type="OrthoDB" id="3254459at2759"/>
<proteinExistence type="predicted"/>
<comment type="caution">
    <text evidence="1">The sequence shown here is derived from an EMBL/GenBank/DDBJ whole genome shotgun (WGS) entry which is preliminary data.</text>
</comment>
<dbReference type="Proteomes" id="UP001148786">
    <property type="component" value="Unassembled WGS sequence"/>
</dbReference>
<dbReference type="AlphaFoldDB" id="A0A9W8MUK9"/>
<reference evidence="1" key="1">
    <citation type="submission" date="2022-07" db="EMBL/GenBank/DDBJ databases">
        <title>Genome Sequence of Agrocybe chaxingu.</title>
        <authorList>
            <person name="Buettner E."/>
        </authorList>
    </citation>
    <scope>NUCLEOTIDE SEQUENCE</scope>
    <source>
        <strain evidence="1">MP-N11</strain>
    </source>
</reference>
<dbReference type="EMBL" id="JANKHO010001009">
    <property type="protein sequence ID" value="KAJ3504449.1"/>
    <property type="molecule type" value="Genomic_DNA"/>
</dbReference>
<evidence type="ECO:0000313" key="1">
    <source>
        <dbReference type="EMBL" id="KAJ3504449.1"/>
    </source>
</evidence>
<name>A0A9W8MUK9_9AGAR</name>
<protein>
    <submittedName>
        <fullName evidence="1">Uncharacterized protein</fullName>
    </submittedName>
</protein>